<feature type="region of interest" description="Disordered" evidence="6">
    <location>
        <begin position="65"/>
        <end position="99"/>
    </location>
</feature>
<organism evidence="8">
    <name type="scientific">Dissoconium aciculare CBS 342.82</name>
    <dbReference type="NCBI Taxonomy" id="1314786"/>
    <lineage>
        <taxon>Eukaryota</taxon>
        <taxon>Fungi</taxon>
        <taxon>Dikarya</taxon>
        <taxon>Ascomycota</taxon>
        <taxon>Pezizomycotina</taxon>
        <taxon>Dothideomycetes</taxon>
        <taxon>Dothideomycetidae</taxon>
        <taxon>Mycosphaerellales</taxon>
        <taxon>Dissoconiaceae</taxon>
        <taxon>Dissoconium</taxon>
    </lineage>
</organism>
<dbReference type="Pfam" id="PF04939">
    <property type="entry name" value="RRS1"/>
    <property type="match status" value="1"/>
</dbReference>
<reference evidence="8" key="3">
    <citation type="submission" date="2025-08" db="UniProtKB">
        <authorList>
            <consortium name="RefSeq"/>
        </authorList>
    </citation>
    <scope>IDENTIFICATION</scope>
    <source>
        <strain evidence="8">CBS 342.82</strain>
    </source>
</reference>
<comment type="subcellular location">
    <subcellularLocation>
        <location evidence="1 5">Nucleus</location>
    </subcellularLocation>
</comment>
<keyword evidence="3 5" id="KW-0690">Ribosome biogenesis</keyword>
<evidence type="ECO:0000256" key="6">
    <source>
        <dbReference type="SAM" id="MobiDB-lite"/>
    </source>
</evidence>
<evidence type="ECO:0000256" key="3">
    <source>
        <dbReference type="ARBA" id="ARBA00022517"/>
    </source>
</evidence>
<gene>
    <name evidence="8" type="ORF">K489DRAFT_408437</name>
</gene>
<name>A0A6J3MAZ5_9PEZI</name>
<dbReference type="GO" id="GO:0005634">
    <property type="term" value="C:nucleus"/>
    <property type="evidence" value="ECO:0007669"/>
    <property type="project" value="UniProtKB-SubCell"/>
</dbReference>
<dbReference type="AlphaFoldDB" id="A0A6J3MAZ5"/>
<dbReference type="Proteomes" id="UP000504637">
    <property type="component" value="Unplaced"/>
</dbReference>
<evidence type="ECO:0000256" key="2">
    <source>
        <dbReference type="ARBA" id="ARBA00010077"/>
    </source>
</evidence>
<dbReference type="OrthoDB" id="28455at2759"/>
<dbReference type="GO" id="GO:0042254">
    <property type="term" value="P:ribosome biogenesis"/>
    <property type="evidence" value="ECO:0007669"/>
    <property type="project" value="UniProtKB-KW"/>
</dbReference>
<evidence type="ECO:0000256" key="5">
    <source>
        <dbReference type="RuleBase" id="RU364132"/>
    </source>
</evidence>
<proteinExistence type="inferred from homology"/>
<comment type="function">
    <text evidence="5">Involved in ribosomal large subunit assembly.</text>
</comment>
<comment type="similarity">
    <text evidence="2 5">Belongs to the RRS1 family.</text>
</comment>
<feature type="compositionally biased region" description="Basic and acidic residues" evidence="6">
    <location>
        <begin position="83"/>
        <end position="99"/>
    </location>
</feature>
<sequence>MSAMEVDQQPQPYTFDLGNMLCEDTNPMPSLRDAETKEALLAARAQSCAQALIHQLLKTCPITRSEDDGNLQITLPSPATPLPREKSVPKEKEKSKWEKFAAKKGIKAKKRDGKLEYDNEKGAWAPKYGYKGKKSNGGIADDWLVEVEKDGGDAGGEKKEKRARDKGDTARRNERIQKGFQQRKGRDV</sequence>
<accession>A0A6J3MAZ5</accession>
<keyword evidence="7" id="KW-1185">Reference proteome</keyword>
<evidence type="ECO:0000313" key="8">
    <source>
        <dbReference type="RefSeq" id="XP_033461038.1"/>
    </source>
</evidence>
<feature type="compositionally biased region" description="Basic and acidic residues" evidence="6">
    <location>
        <begin position="149"/>
        <end position="177"/>
    </location>
</feature>
<evidence type="ECO:0000313" key="7">
    <source>
        <dbReference type="Proteomes" id="UP000504637"/>
    </source>
</evidence>
<protein>
    <recommendedName>
        <fullName evidence="5">Ribosome biogenesis regulatory protein</fullName>
    </recommendedName>
</protein>
<dbReference type="GeneID" id="54365277"/>
<keyword evidence="4 5" id="KW-0539">Nucleus</keyword>
<dbReference type="InterPro" id="IPR007023">
    <property type="entry name" value="Ribosom_reg"/>
</dbReference>
<reference evidence="8" key="2">
    <citation type="submission" date="2020-04" db="EMBL/GenBank/DDBJ databases">
        <authorList>
            <consortium name="NCBI Genome Project"/>
        </authorList>
    </citation>
    <scope>NUCLEOTIDE SEQUENCE</scope>
    <source>
        <strain evidence="8">CBS 342.82</strain>
    </source>
</reference>
<reference evidence="8" key="1">
    <citation type="submission" date="2020-01" db="EMBL/GenBank/DDBJ databases">
        <authorList>
            <consortium name="DOE Joint Genome Institute"/>
            <person name="Haridas S."/>
            <person name="Albert R."/>
            <person name="Binder M."/>
            <person name="Bloem J."/>
            <person name="Labutti K."/>
            <person name="Salamov A."/>
            <person name="Andreopoulos B."/>
            <person name="Baker S.E."/>
            <person name="Barry K."/>
            <person name="Bills G."/>
            <person name="Bluhm B.H."/>
            <person name="Cannon C."/>
            <person name="Castanera R."/>
            <person name="Culley D.E."/>
            <person name="Daum C."/>
            <person name="Ezra D."/>
            <person name="Gonzalez J.B."/>
            <person name="Henrissat B."/>
            <person name="Kuo A."/>
            <person name="Liang C."/>
            <person name="Lipzen A."/>
            <person name="Lutzoni F."/>
            <person name="Magnuson J."/>
            <person name="Mondo S."/>
            <person name="Nolan M."/>
            <person name="Ohm R."/>
            <person name="Pangilinan J."/>
            <person name="Park H.-J."/>
            <person name="Ramirez L."/>
            <person name="Alfaro M."/>
            <person name="Sun H."/>
            <person name="Tritt A."/>
            <person name="Yoshinaga Y."/>
            <person name="Zwiers L.-H."/>
            <person name="Turgeon B.G."/>
            <person name="Goodwin S.B."/>
            <person name="Spatafora J.W."/>
            <person name="Crous P.W."/>
            <person name="Grigoriev I.V."/>
        </authorList>
    </citation>
    <scope>NUCLEOTIDE SEQUENCE</scope>
    <source>
        <strain evidence="8">CBS 342.82</strain>
    </source>
</reference>
<dbReference type="RefSeq" id="XP_033461038.1">
    <property type="nucleotide sequence ID" value="XM_033607477.1"/>
</dbReference>
<feature type="region of interest" description="Disordered" evidence="6">
    <location>
        <begin position="149"/>
        <end position="188"/>
    </location>
</feature>
<evidence type="ECO:0000256" key="1">
    <source>
        <dbReference type="ARBA" id="ARBA00004123"/>
    </source>
</evidence>
<evidence type="ECO:0000256" key="4">
    <source>
        <dbReference type="ARBA" id="ARBA00023242"/>
    </source>
</evidence>